<accession>A0AC60QCR4</accession>
<organism evidence="1 2">
    <name type="scientific">Ixodes persulcatus</name>
    <name type="common">Taiga tick</name>
    <dbReference type="NCBI Taxonomy" id="34615"/>
    <lineage>
        <taxon>Eukaryota</taxon>
        <taxon>Metazoa</taxon>
        <taxon>Ecdysozoa</taxon>
        <taxon>Arthropoda</taxon>
        <taxon>Chelicerata</taxon>
        <taxon>Arachnida</taxon>
        <taxon>Acari</taxon>
        <taxon>Parasitiformes</taxon>
        <taxon>Ixodida</taxon>
        <taxon>Ixodoidea</taxon>
        <taxon>Ixodidae</taxon>
        <taxon>Ixodinae</taxon>
        <taxon>Ixodes</taxon>
    </lineage>
</organism>
<proteinExistence type="predicted"/>
<sequence length="284" mass="31712">NNAYEQSVNLFGTLSVTGEETVGKELRLWGLRQRMRGLRAECSGSTSHILGTLLNRTVFHVSSEKISSATLRRGFVMAPNLFLHAVDDWKGPEEVGGKERLQIQTARHVYNICVERSNGEASADIAEDSCLEVLHELTLMTGQTRGHGVCLVLRRKPSTWKPPPIVRRPQSRTQEDFHERERRQQAEDFLQSRTPGPNETVTSFVEDVPQLRSRVDPQATEGKTLRFLMEGVKNDIFGGLVRHQPATVDEFVAEATNIDLALSVRASHYNRLAGTPVASTLAFP</sequence>
<comment type="caution">
    <text evidence="1">The sequence shown here is derived from an EMBL/GenBank/DDBJ whole genome shotgun (WGS) entry which is preliminary data.</text>
</comment>
<dbReference type="Proteomes" id="UP000805193">
    <property type="component" value="Unassembled WGS sequence"/>
</dbReference>
<name>A0AC60QCR4_IXOPE</name>
<dbReference type="EMBL" id="JABSTQ010009307">
    <property type="protein sequence ID" value="KAG0430595.1"/>
    <property type="molecule type" value="Genomic_DNA"/>
</dbReference>
<reference evidence="1 2" key="1">
    <citation type="journal article" date="2020" name="Cell">
        <title>Large-Scale Comparative Analyses of Tick Genomes Elucidate Their Genetic Diversity and Vector Capacities.</title>
        <authorList>
            <consortium name="Tick Genome and Microbiome Consortium (TIGMIC)"/>
            <person name="Jia N."/>
            <person name="Wang J."/>
            <person name="Shi W."/>
            <person name="Du L."/>
            <person name="Sun Y."/>
            <person name="Zhan W."/>
            <person name="Jiang J.F."/>
            <person name="Wang Q."/>
            <person name="Zhang B."/>
            <person name="Ji P."/>
            <person name="Bell-Sakyi L."/>
            <person name="Cui X.M."/>
            <person name="Yuan T.T."/>
            <person name="Jiang B.G."/>
            <person name="Yang W.F."/>
            <person name="Lam T.T."/>
            <person name="Chang Q.C."/>
            <person name="Ding S.J."/>
            <person name="Wang X.J."/>
            <person name="Zhu J.G."/>
            <person name="Ruan X.D."/>
            <person name="Zhao L."/>
            <person name="Wei J.T."/>
            <person name="Ye R.Z."/>
            <person name="Que T.C."/>
            <person name="Du C.H."/>
            <person name="Zhou Y.H."/>
            <person name="Cheng J.X."/>
            <person name="Dai P.F."/>
            <person name="Guo W.B."/>
            <person name="Han X.H."/>
            <person name="Huang E.J."/>
            <person name="Li L.F."/>
            <person name="Wei W."/>
            <person name="Gao Y.C."/>
            <person name="Liu J.Z."/>
            <person name="Shao H.Z."/>
            <person name="Wang X."/>
            <person name="Wang C.C."/>
            <person name="Yang T.C."/>
            <person name="Huo Q.B."/>
            <person name="Li W."/>
            <person name="Chen H.Y."/>
            <person name="Chen S.E."/>
            <person name="Zhou L.G."/>
            <person name="Ni X.B."/>
            <person name="Tian J.H."/>
            <person name="Sheng Y."/>
            <person name="Liu T."/>
            <person name="Pan Y.S."/>
            <person name="Xia L.Y."/>
            <person name="Li J."/>
            <person name="Zhao F."/>
            <person name="Cao W.C."/>
        </authorList>
    </citation>
    <scope>NUCLEOTIDE SEQUENCE [LARGE SCALE GENOMIC DNA]</scope>
    <source>
        <strain evidence="1">Iper-2018</strain>
    </source>
</reference>
<feature type="non-terminal residue" evidence="1">
    <location>
        <position position="1"/>
    </location>
</feature>
<evidence type="ECO:0000313" key="2">
    <source>
        <dbReference type="Proteomes" id="UP000805193"/>
    </source>
</evidence>
<evidence type="ECO:0000313" key="1">
    <source>
        <dbReference type="EMBL" id="KAG0430595.1"/>
    </source>
</evidence>
<keyword evidence="2" id="KW-1185">Reference proteome</keyword>
<protein>
    <submittedName>
        <fullName evidence="1">Uncharacterized protein</fullName>
    </submittedName>
</protein>
<gene>
    <name evidence="1" type="ORF">HPB47_022552</name>
</gene>